<protein>
    <submittedName>
        <fullName evidence="1">Uncharacterized protein</fullName>
    </submittedName>
</protein>
<sequence>MFDKRKIQEAFRLSEMFTPTGESITPIYKVRENMEKLLIEENELQEYLYRYNPKEYHVYIDQAIQKIYHPTEDNLKKDEILRLSGLR</sequence>
<name>A0A645EEX4_9ZZZZ</name>
<organism evidence="1">
    <name type="scientific">bioreactor metagenome</name>
    <dbReference type="NCBI Taxonomy" id="1076179"/>
    <lineage>
        <taxon>unclassified sequences</taxon>
        <taxon>metagenomes</taxon>
        <taxon>ecological metagenomes</taxon>
    </lineage>
</organism>
<dbReference type="AlphaFoldDB" id="A0A645EEX4"/>
<gene>
    <name evidence="1" type="ORF">SDC9_147160</name>
</gene>
<reference evidence="1" key="1">
    <citation type="submission" date="2019-08" db="EMBL/GenBank/DDBJ databases">
        <authorList>
            <person name="Kucharzyk K."/>
            <person name="Murdoch R.W."/>
            <person name="Higgins S."/>
            <person name="Loffler F."/>
        </authorList>
    </citation>
    <scope>NUCLEOTIDE SEQUENCE</scope>
</reference>
<comment type="caution">
    <text evidence="1">The sequence shown here is derived from an EMBL/GenBank/DDBJ whole genome shotgun (WGS) entry which is preliminary data.</text>
</comment>
<accession>A0A645EEX4</accession>
<evidence type="ECO:0000313" key="1">
    <source>
        <dbReference type="EMBL" id="MPM99965.1"/>
    </source>
</evidence>
<proteinExistence type="predicted"/>
<dbReference type="EMBL" id="VSSQ01046018">
    <property type="protein sequence ID" value="MPM99965.1"/>
    <property type="molecule type" value="Genomic_DNA"/>
</dbReference>